<evidence type="ECO:0000313" key="6">
    <source>
        <dbReference type="EMBL" id="CAB4186395.1"/>
    </source>
</evidence>
<dbReference type="EMBL" id="LR797275">
    <property type="protein sequence ID" value="CAB4199408.1"/>
    <property type="molecule type" value="Genomic_DNA"/>
</dbReference>
<evidence type="ECO:0000256" key="1">
    <source>
        <dbReference type="SAM" id="MobiDB-lite"/>
    </source>
</evidence>
<sequence length="62" mass="7010">MIREIITGFFNSLFAWLNANGAKGKLAIDAQEKHDDLQRAAGRIAEYERMQQDSASERSKPN</sequence>
<reference evidence="8" key="1">
    <citation type="submission" date="2020-05" db="EMBL/GenBank/DDBJ databases">
        <authorList>
            <person name="Chiriac C."/>
            <person name="Salcher M."/>
            <person name="Ghai R."/>
            <person name="Kavagutti S V."/>
        </authorList>
    </citation>
    <scope>NUCLEOTIDE SEQUENCE</scope>
</reference>
<evidence type="ECO:0000313" key="5">
    <source>
        <dbReference type="EMBL" id="CAB4182507.1"/>
    </source>
</evidence>
<evidence type="ECO:0000313" key="3">
    <source>
        <dbReference type="EMBL" id="CAB4170287.1"/>
    </source>
</evidence>
<dbReference type="EMBL" id="LR796449">
    <property type="protein sequence ID" value="CAB4145801.1"/>
    <property type="molecule type" value="Genomic_DNA"/>
</dbReference>
<evidence type="ECO:0000313" key="7">
    <source>
        <dbReference type="EMBL" id="CAB4199408.1"/>
    </source>
</evidence>
<evidence type="ECO:0000313" key="8">
    <source>
        <dbReference type="EMBL" id="CAB4212759.1"/>
    </source>
</evidence>
<evidence type="ECO:0000313" key="4">
    <source>
        <dbReference type="EMBL" id="CAB4177330.1"/>
    </source>
</evidence>
<evidence type="ECO:0000313" key="2">
    <source>
        <dbReference type="EMBL" id="CAB4145801.1"/>
    </source>
</evidence>
<dbReference type="EMBL" id="LR797028">
    <property type="protein sequence ID" value="CAB4182507.1"/>
    <property type="molecule type" value="Genomic_DNA"/>
</dbReference>
<gene>
    <name evidence="5" type="ORF">UFOVP1088_7</name>
    <name evidence="6" type="ORF">UFOVP1149_5</name>
    <name evidence="7" type="ORF">UFOVP1330_43</name>
    <name evidence="8" type="ORF">UFOVP1441_37</name>
    <name evidence="2" type="ORF">UFOVP486_44</name>
    <name evidence="3" type="ORF">UFOVP911_25</name>
    <name evidence="4" type="ORF">UFOVP997_27</name>
</gene>
<organism evidence="8">
    <name type="scientific">uncultured Caudovirales phage</name>
    <dbReference type="NCBI Taxonomy" id="2100421"/>
    <lineage>
        <taxon>Viruses</taxon>
        <taxon>Duplodnaviria</taxon>
        <taxon>Heunggongvirae</taxon>
        <taxon>Uroviricota</taxon>
        <taxon>Caudoviricetes</taxon>
        <taxon>Peduoviridae</taxon>
        <taxon>Maltschvirus</taxon>
        <taxon>Maltschvirus maltsch</taxon>
    </lineage>
</organism>
<dbReference type="EMBL" id="LR796949">
    <property type="protein sequence ID" value="CAB4177330.1"/>
    <property type="molecule type" value="Genomic_DNA"/>
</dbReference>
<accession>A0A6J5SFE2</accession>
<dbReference type="EMBL" id="LR796856">
    <property type="protein sequence ID" value="CAB4170287.1"/>
    <property type="molecule type" value="Genomic_DNA"/>
</dbReference>
<feature type="region of interest" description="Disordered" evidence="1">
    <location>
        <begin position="42"/>
        <end position="62"/>
    </location>
</feature>
<proteinExistence type="predicted"/>
<feature type="compositionally biased region" description="Basic and acidic residues" evidence="1">
    <location>
        <begin position="45"/>
        <end position="62"/>
    </location>
</feature>
<dbReference type="EMBL" id="LR797387">
    <property type="protein sequence ID" value="CAB4212759.1"/>
    <property type="molecule type" value="Genomic_DNA"/>
</dbReference>
<name>A0A6J5SFE2_9CAUD</name>
<protein>
    <submittedName>
        <fullName evidence="8">Uncharacterized protein</fullName>
    </submittedName>
</protein>
<dbReference type="EMBL" id="LR797095">
    <property type="protein sequence ID" value="CAB4186395.1"/>
    <property type="molecule type" value="Genomic_DNA"/>
</dbReference>